<organism evidence="1 2">
    <name type="scientific">Ilyobacter polytropus (strain ATCC 51220 / DSM 2926 / LMG 16218 / CuHBu1)</name>
    <dbReference type="NCBI Taxonomy" id="572544"/>
    <lineage>
        <taxon>Bacteria</taxon>
        <taxon>Fusobacteriati</taxon>
        <taxon>Fusobacteriota</taxon>
        <taxon>Fusobacteriia</taxon>
        <taxon>Fusobacteriales</taxon>
        <taxon>Fusobacteriaceae</taxon>
        <taxon>Ilyobacter</taxon>
    </lineage>
</organism>
<keyword evidence="2" id="KW-1185">Reference proteome</keyword>
<protein>
    <submittedName>
        <fullName evidence="1">HAD-superfamily hydrolase subfamily IB hypothetical 1</fullName>
    </submittedName>
</protein>
<dbReference type="EMBL" id="CP002281">
    <property type="protein sequence ID" value="ADO82378.1"/>
    <property type="molecule type" value="Genomic_DNA"/>
</dbReference>
<dbReference type="InterPro" id="IPR023214">
    <property type="entry name" value="HAD_sf"/>
</dbReference>
<dbReference type="eggNOG" id="COG4359">
    <property type="taxonomic scope" value="Bacteria"/>
</dbReference>
<evidence type="ECO:0000313" key="1">
    <source>
        <dbReference type="EMBL" id="ADO82378.1"/>
    </source>
</evidence>
<evidence type="ECO:0000313" key="2">
    <source>
        <dbReference type="Proteomes" id="UP000006875"/>
    </source>
</evidence>
<dbReference type="InterPro" id="IPR050582">
    <property type="entry name" value="HAD-like_SerB"/>
</dbReference>
<dbReference type="InterPro" id="IPR036412">
    <property type="entry name" value="HAD-like_sf"/>
</dbReference>
<dbReference type="OrthoDB" id="9804940at2"/>
<gene>
    <name evidence="1" type="ordered locus">Ilyop_0590</name>
</gene>
<dbReference type="Proteomes" id="UP000006875">
    <property type="component" value="Chromosome"/>
</dbReference>
<dbReference type="GO" id="GO:0036424">
    <property type="term" value="F:L-phosphoserine phosphatase activity"/>
    <property type="evidence" value="ECO:0007669"/>
    <property type="project" value="TreeGrafter"/>
</dbReference>
<dbReference type="InterPro" id="IPR016965">
    <property type="entry name" value="Pase_PHOSPHO-typ"/>
</dbReference>
<dbReference type="Gene3D" id="3.90.1470.20">
    <property type="match status" value="1"/>
</dbReference>
<dbReference type="AlphaFoldDB" id="E3H6G5"/>
<dbReference type="GO" id="GO:0000287">
    <property type="term" value="F:magnesium ion binding"/>
    <property type="evidence" value="ECO:0007669"/>
    <property type="project" value="TreeGrafter"/>
</dbReference>
<dbReference type="GO" id="GO:0005737">
    <property type="term" value="C:cytoplasm"/>
    <property type="evidence" value="ECO:0007669"/>
    <property type="project" value="TreeGrafter"/>
</dbReference>
<dbReference type="SUPFAM" id="SSF56784">
    <property type="entry name" value="HAD-like"/>
    <property type="match status" value="1"/>
</dbReference>
<dbReference type="GO" id="GO:0006564">
    <property type="term" value="P:L-serine biosynthetic process"/>
    <property type="evidence" value="ECO:0007669"/>
    <property type="project" value="TreeGrafter"/>
</dbReference>
<dbReference type="KEGG" id="ipo:Ilyop_0590"/>
<proteinExistence type="predicted"/>
<dbReference type="PANTHER" id="PTHR43344">
    <property type="entry name" value="PHOSPHOSERINE PHOSPHATASE"/>
    <property type="match status" value="1"/>
</dbReference>
<keyword evidence="1" id="KW-0378">Hydrolase</keyword>
<dbReference type="Pfam" id="PF06888">
    <property type="entry name" value="Put_Phosphatase"/>
    <property type="match status" value="1"/>
</dbReference>
<accession>E3H6G5</accession>
<dbReference type="HOGENOM" id="CLU_058495_2_0_0"/>
<dbReference type="STRING" id="572544.Ilyop_0590"/>
<dbReference type="RefSeq" id="WP_013387048.1">
    <property type="nucleotide sequence ID" value="NC_014632.1"/>
</dbReference>
<dbReference type="NCBIfam" id="TIGR01488">
    <property type="entry name" value="HAD-SF-IB"/>
    <property type="match status" value="1"/>
</dbReference>
<sequence length="209" mass="24496">MKKRIFLVDFDKTISDRDTTDAILERHNPDLLASTRKLFRKGEIDIKKYLQILVESLSMTEKEFEKEISVGIKIDSFFKDFFQKDHEIRIVSAGTYHNVISNLKKAGIKFPEEHIYSNILKFQGKKIKVEFPDADSFEGICKRRVVEKYKEEYKEVVFIGDGSSDYYGASKAHRVFAKKGLRLEEYCLANNIEYTSFESFEEIIKIYNI</sequence>
<dbReference type="PANTHER" id="PTHR43344:SF21">
    <property type="entry name" value="POLYOL PHOSPHATE PHOSPHATASE PYP1"/>
    <property type="match status" value="1"/>
</dbReference>
<name>E3H6G5_ILYPC</name>
<dbReference type="Gene3D" id="3.40.50.1000">
    <property type="entry name" value="HAD superfamily/HAD-like"/>
    <property type="match status" value="1"/>
</dbReference>
<reference evidence="1 2" key="1">
    <citation type="journal article" date="2010" name="Stand. Genomic Sci.">
        <title>Complete genome sequence of Ilyobacter polytropus type strain (CuHbu1).</title>
        <authorList>
            <person name="Sikorski J."/>
            <person name="Chertkov O."/>
            <person name="Lapidus A."/>
            <person name="Nolan M."/>
            <person name="Lucas S."/>
            <person name="Del Rio T.G."/>
            <person name="Tice H."/>
            <person name="Cheng J.F."/>
            <person name="Tapia R."/>
            <person name="Han C."/>
            <person name="Goodwin L."/>
            <person name="Pitluck S."/>
            <person name="Liolios K."/>
            <person name="Ivanova N."/>
            <person name="Mavromatis K."/>
            <person name="Mikhailova N."/>
            <person name="Pati A."/>
            <person name="Chen A."/>
            <person name="Palaniappan K."/>
            <person name="Land M."/>
            <person name="Hauser L."/>
            <person name="Chang Y.J."/>
            <person name="Jeffries C.D."/>
            <person name="Brambilla E."/>
            <person name="Yasawong M."/>
            <person name="Rohde M."/>
            <person name="Pukall R."/>
            <person name="Spring S."/>
            <person name="Goker M."/>
            <person name="Woyke T."/>
            <person name="Bristow J."/>
            <person name="Eisen J.A."/>
            <person name="Markowitz V."/>
            <person name="Hugenholtz P."/>
            <person name="Kyrpides N.C."/>
            <person name="Klenk H.P."/>
        </authorList>
    </citation>
    <scope>NUCLEOTIDE SEQUENCE [LARGE SCALE GENOMIC DNA]</scope>
    <source>
        <strain evidence="2">ATCC 51220 / DSM 2926 / LMG 16218 / CuHBu1</strain>
    </source>
</reference>